<evidence type="ECO:0000256" key="1">
    <source>
        <dbReference type="ARBA" id="ARBA00004418"/>
    </source>
</evidence>
<evidence type="ECO:0000313" key="10">
    <source>
        <dbReference type="Proteomes" id="UP001229313"/>
    </source>
</evidence>
<feature type="chain" id="PRO_5046251871" evidence="6">
    <location>
        <begin position="31"/>
        <end position="258"/>
    </location>
</feature>
<dbReference type="RefSeq" id="WP_082644769.1">
    <property type="nucleotide sequence ID" value="NZ_CP133568.1"/>
</dbReference>
<keyword evidence="5" id="KW-0143">Chaperone</keyword>
<evidence type="ECO:0000256" key="3">
    <source>
        <dbReference type="ARBA" id="ARBA00022729"/>
    </source>
</evidence>
<reference evidence="9 10" key="1">
    <citation type="submission" date="2023-08" db="EMBL/GenBank/DDBJ databases">
        <title>The whole genome sequence of Lysobacter yananisis.</title>
        <authorList>
            <person name="Sun H."/>
        </authorList>
    </citation>
    <scope>NUCLEOTIDE SEQUENCE [LARGE SCALE GENOMIC DNA]</scope>
    <source>
        <strain evidence="9 10">SNNU513</strain>
    </source>
</reference>
<evidence type="ECO:0000256" key="5">
    <source>
        <dbReference type="ARBA" id="ARBA00023186"/>
    </source>
</evidence>
<gene>
    <name evidence="9" type="ORF">RDV84_06375</name>
</gene>
<feature type="domain" description="Pili assembly chaperone C-terminal" evidence="8">
    <location>
        <begin position="186"/>
        <end position="250"/>
    </location>
</feature>
<comment type="subcellular location">
    <subcellularLocation>
        <location evidence="1">Periplasm</location>
    </subcellularLocation>
</comment>
<dbReference type="Proteomes" id="UP001229313">
    <property type="component" value="Chromosome"/>
</dbReference>
<evidence type="ECO:0000313" key="9">
    <source>
        <dbReference type="EMBL" id="WMT04451.1"/>
    </source>
</evidence>
<evidence type="ECO:0000259" key="8">
    <source>
        <dbReference type="Pfam" id="PF02753"/>
    </source>
</evidence>
<feature type="signal peptide" evidence="6">
    <location>
        <begin position="1"/>
        <end position="30"/>
    </location>
</feature>
<dbReference type="Pfam" id="PF00345">
    <property type="entry name" value="PapD_N"/>
    <property type="match status" value="1"/>
</dbReference>
<dbReference type="InterPro" id="IPR016148">
    <property type="entry name" value="Pili_assmbl_chaperone_C"/>
</dbReference>
<keyword evidence="4" id="KW-0574">Periplasm</keyword>
<dbReference type="InterPro" id="IPR008962">
    <property type="entry name" value="PapD-like_sf"/>
</dbReference>
<dbReference type="InterPro" id="IPR001829">
    <property type="entry name" value="Pili_assmbl_chaperone_bac"/>
</dbReference>
<dbReference type="Gene3D" id="2.60.40.10">
    <property type="entry name" value="Immunoglobulins"/>
    <property type="match status" value="2"/>
</dbReference>
<dbReference type="PRINTS" id="PR00969">
    <property type="entry name" value="CHAPERONPILI"/>
</dbReference>
<dbReference type="InterPro" id="IPR036316">
    <property type="entry name" value="Pili_assmbl_chap_C_dom_sf"/>
</dbReference>
<keyword evidence="3 6" id="KW-0732">Signal</keyword>
<dbReference type="InterPro" id="IPR013783">
    <property type="entry name" value="Ig-like_fold"/>
</dbReference>
<dbReference type="Pfam" id="PF02753">
    <property type="entry name" value="PapD_C"/>
    <property type="match status" value="1"/>
</dbReference>
<dbReference type="PANTHER" id="PTHR30251:SF2">
    <property type="entry name" value="FIMBRIAL CHAPERONE YADV-RELATED"/>
    <property type="match status" value="1"/>
</dbReference>
<sequence>MTMLCRGKQWAVKAWAVAMLCGGLAAPAQAEVTIAGTRVIYPAQQREVAVKLNNVGARPALVQVWVDDGDPKQSPDASKAPFLVSPPVVRIEPGKGQALRLVYGPTPNGAAAAPGRESVYWLNVLEIPPSVAPAELDQNHLQVAFRTRIKVFLRPQGLPGDPEAAARALRWRVVRAGDSGWALECSNPGAFHVSFGRVAVSLGGREYRFDNAGMLAPGASLRLDLAQLASAPAAGAAVAYSIINDYGGRTELQGQTAE</sequence>
<evidence type="ECO:0000259" key="7">
    <source>
        <dbReference type="Pfam" id="PF00345"/>
    </source>
</evidence>
<dbReference type="InterPro" id="IPR016147">
    <property type="entry name" value="Pili_assmbl_chaperone_N"/>
</dbReference>
<dbReference type="EMBL" id="CP133568">
    <property type="protein sequence ID" value="WMT04451.1"/>
    <property type="molecule type" value="Genomic_DNA"/>
</dbReference>
<keyword evidence="10" id="KW-1185">Reference proteome</keyword>
<evidence type="ECO:0000256" key="6">
    <source>
        <dbReference type="SAM" id="SignalP"/>
    </source>
</evidence>
<protein>
    <submittedName>
        <fullName evidence="9">Fimbria/pilus periplasmic chaperone</fullName>
    </submittedName>
</protein>
<dbReference type="InterPro" id="IPR050643">
    <property type="entry name" value="Periplasmic_pilus_chap"/>
</dbReference>
<dbReference type="PANTHER" id="PTHR30251">
    <property type="entry name" value="PILUS ASSEMBLY CHAPERONE"/>
    <property type="match status" value="1"/>
</dbReference>
<dbReference type="SUPFAM" id="SSF49584">
    <property type="entry name" value="Periplasmic chaperone C-domain"/>
    <property type="match status" value="1"/>
</dbReference>
<organism evidence="9 10">
    <name type="scientific">Lysobacter yananisis</name>
    <dbReference type="NCBI Taxonomy" id="1003114"/>
    <lineage>
        <taxon>Bacteria</taxon>
        <taxon>Pseudomonadati</taxon>
        <taxon>Pseudomonadota</taxon>
        <taxon>Gammaproteobacteria</taxon>
        <taxon>Lysobacterales</taxon>
        <taxon>Lysobacteraceae</taxon>
        <taxon>Lysobacter</taxon>
    </lineage>
</organism>
<feature type="domain" description="Pili assembly chaperone N-terminal" evidence="7">
    <location>
        <begin position="32"/>
        <end position="158"/>
    </location>
</feature>
<name>A0ABY9PE28_9GAMM</name>
<evidence type="ECO:0000256" key="2">
    <source>
        <dbReference type="ARBA" id="ARBA00007399"/>
    </source>
</evidence>
<comment type="similarity">
    <text evidence="2">Belongs to the periplasmic pilus chaperone family.</text>
</comment>
<accession>A0ABY9PE28</accession>
<dbReference type="SUPFAM" id="SSF49354">
    <property type="entry name" value="PapD-like"/>
    <property type="match status" value="1"/>
</dbReference>
<proteinExistence type="inferred from homology"/>
<evidence type="ECO:0000256" key="4">
    <source>
        <dbReference type="ARBA" id="ARBA00022764"/>
    </source>
</evidence>